<evidence type="ECO:0000313" key="2">
    <source>
        <dbReference type="EMBL" id="KAL2272100.1"/>
    </source>
</evidence>
<evidence type="ECO:0000256" key="1">
    <source>
        <dbReference type="SAM" id="MobiDB-lite"/>
    </source>
</evidence>
<accession>A0ABR4DPX0</accession>
<reference evidence="2 3" key="1">
    <citation type="submission" date="2024-03" db="EMBL/GenBank/DDBJ databases">
        <title>A high-quality draft genome sequence of Diaporthe vaccinii, a causative agent of upright dieback and viscid rot disease in cranberry plants.</title>
        <authorList>
            <person name="Sarrasin M."/>
            <person name="Lang B.F."/>
            <person name="Burger G."/>
        </authorList>
    </citation>
    <scope>NUCLEOTIDE SEQUENCE [LARGE SCALE GENOMIC DNA]</scope>
    <source>
        <strain evidence="2 3">IS7</strain>
    </source>
</reference>
<organism evidence="2 3">
    <name type="scientific">Diaporthe vaccinii</name>
    <dbReference type="NCBI Taxonomy" id="105482"/>
    <lineage>
        <taxon>Eukaryota</taxon>
        <taxon>Fungi</taxon>
        <taxon>Dikarya</taxon>
        <taxon>Ascomycota</taxon>
        <taxon>Pezizomycotina</taxon>
        <taxon>Sordariomycetes</taxon>
        <taxon>Sordariomycetidae</taxon>
        <taxon>Diaporthales</taxon>
        <taxon>Diaporthaceae</taxon>
        <taxon>Diaporthe</taxon>
        <taxon>Diaporthe eres species complex</taxon>
    </lineage>
</organism>
<proteinExistence type="predicted"/>
<feature type="compositionally biased region" description="Basic and acidic residues" evidence="1">
    <location>
        <begin position="259"/>
        <end position="268"/>
    </location>
</feature>
<comment type="caution">
    <text evidence="2">The sequence shown here is derived from an EMBL/GenBank/DDBJ whole genome shotgun (WGS) entry which is preliminary data.</text>
</comment>
<protein>
    <submittedName>
        <fullName evidence="2">Uncharacterized protein</fullName>
    </submittedName>
</protein>
<sequence>MSRIMTYLKKNQRYVKLDMVEAKTISDYEWGRDVKTEEIECWRKMHEPLPTRHIRRRELNDEYRKLKEEGVESHIPRFPFIQKCLFLGAVTHSWRFWRLNSVQQRPWNVAPDARGDDMWDSGATIIDMTKFSCATILPGHRIGCWSPKENFRNFRLRPLDGHTWLKGFGEEQSLSYLNHARIIGAKNWRVPVTSMEDIREVWPAFPPDPPSADSDSELGENKTRQNDGETVEEALELKTEGPPPLRTDQPADTSRKRKREPEPDEQQRVWDTIAELLISPSSAKLGSRKKQGNFQPHLKRFMYEHPELFASEHPGAVPLLLTAFVYSSKAIKDLDLHQFRSLSGDQVVDLVRGVVDHNKIVYKRAAPDLKILDISFNPFVTLDHLAHIVELTALDELIVWKIRAYPERMSPRLQMAALPRS</sequence>
<gene>
    <name evidence="2" type="ORF">FJTKL_08458</name>
</gene>
<keyword evidence="3" id="KW-1185">Reference proteome</keyword>
<dbReference type="EMBL" id="JBAWTH010000335">
    <property type="protein sequence ID" value="KAL2272100.1"/>
    <property type="molecule type" value="Genomic_DNA"/>
</dbReference>
<name>A0ABR4DPX0_9PEZI</name>
<feature type="region of interest" description="Disordered" evidence="1">
    <location>
        <begin position="201"/>
        <end position="269"/>
    </location>
</feature>
<evidence type="ECO:0000313" key="3">
    <source>
        <dbReference type="Proteomes" id="UP001600888"/>
    </source>
</evidence>
<dbReference type="Proteomes" id="UP001600888">
    <property type="component" value="Unassembled WGS sequence"/>
</dbReference>